<feature type="transmembrane region" description="Helical" evidence="1">
    <location>
        <begin position="88"/>
        <end position="115"/>
    </location>
</feature>
<dbReference type="Proteomes" id="UP001163115">
    <property type="component" value="Chromosome"/>
</dbReference>
<evidence type="ECO:0000313" key="3">
    <source>
        <dbReference type="Proteomes" id="UP001163115"/>
    </source>
</evidence>
<gene>
    <name evidence="2" type="ORF">OW255_15345</name>
</gene>
<accession>A0ABY7A8C7</accession>
<evidence type="ECO:0000256" key="1">
    <source>
        <dbReference type="SAM" id="Phobius"/>
    </source>
</evidence>
<organism evidence="2 3">
    <name type="scientific">Lacrimispora xylanolytica</name>
    <dbReference type="NCBI Taxonomy" id="29375"/>
    <lineage>
        <taxon>Bacteria</taxon>
        <taxon>Bacillati</taxon>
        <taxon>Bacillota</taxon>
        <taxon>Clostridia</taxon>
        <taxon>Lachnospirales</taxon>
        <taxon>Lachnospiraceae</taxon>
        <taxon>Lacrimispora</taxon>
    </lineage>
</organism>
<dbReference type="EMBL" id="CP113524">
    <property type="protein sequence ID" value="WAJ22929.1"/>
    <property type="molecule type" value="Genomic_DNA"/>
</dbReference>
<evidence type="ECO:0000313" key="2">
    <source>
        <dbReference type="EMBL" id="WAJ22929.1"/>
    </source>
</evidence>
<keyword evidence="1" id="KW-0812">Transmembrane</keyword>
<keyword evidence="3" id="KW-1185">Reference proteome</keyword>
<feature type="transmembrane region" description="Helical" evidence="1">
    <location>
        <begin position="20"/>
        <end position="41"/>
    </location>
</feature>
<dbReference type="RefSeq" id="WP_268114563.1">
    <property type="nucleotide sequence ID" value="NZ_CP113524.1"/>
</dbReference>
<sequence>MERVKIVGMDFYKCMKYSSFVSCTLVIISGVISLLISRGSLITTLESIKGILFAAGSMGLITGAGSIIKKDRGKEKDWLEWKQRFHIFSFRVTFIIMSIVILLYGCIVDEILFVLNH</sequence>
<reference evidence="2" key="1">
    <citation type="submission" date="2022-11" db="EMBL/GenBank/DDBJ databases">
        <title>Lacrimispora xylanolytica sy1, complete genome.</title>
        <authorList>
            <person name="Choi S."/>
        </authorList>
    </citation>
    <scope>NUCLEOTIDE SEQUENCE</scope>
    <source>
        <strain evidence="2">Sy1</strain>
    </source>
</reference>
<proteinExistence type="predicted"/>
<keyword evidence="1" id="KW-1133">Transmembrane helix</keyword>
<feature type="transmembrane region" description="Helical" evidence="1">
    <location>
        <begin position="47"/>
        <end position="68"/>
    </location>
</feature>
<keyword evidence="1" id="KW-0472">Membrane</keyword>
<protein>
    <submittedName>
        <fullName evidence="2">Uncharacterized protein</fullName>
    </submittedName>
</protein>
<name>A0ABY7A8C7_9FIRM</name>